<name>A0A6N2M5R3_SALVM</name>
<gene>
    <name evidence="2" type="ORF">SVIM_LOCUS324871</name>
</gene>
<protein>
    <recommendedName>
        <fullName evidence="1">Reverse transcriptase zinc-binding domain-containing protein</fullName>
    </recommendedName>
</protein>
<dbReference type="EMBL" id="CAADRP010001707">
    <property type="protein sequence ID" value="VFU49313.1"/>
    <property type="molecule type" value="Genomic_DNA"/>
</dbReference>
<dbReference type="PANTHER" id="PTHR33116">
    <property type="entry name" value="REVERSE TRANSCRIPTASE ZINC-BINDING DOMAIN-CONTAINING PROTEIN-RELATED-RELATED"/>
    <property type="match status" value="1"/>
</dbReference>
<evidence type="ECO:0000259" key="1">
    <source>
        <dbReference type="Pfam" id="PF13966"/>
    </source>
</evidence>
<reference evidence="2" key="1">
    <citation type="submission" date="2019-03" db="EMBL/GenBank/DDBJ databases">
        <authorList>
            <person name="Mank J."/>
            <person name="Almeida P."/>
        </authorList>
    </citation>
    <scope>NUCLEOTIDE SEQUENCE</scope>
    <source>
        <strain evidence="2">78183</strain>
    </source>
</reference>
<dbReference type="InterPro" id="IPR026960">
    <property type="entry name" value="RVT-Znf"/>
</dbReference>
<dbReference type="PANTHER" id="PTHR33116:SF78">
    <property type="entry name" value="OS12G0587133 PROTEIN"/>
    <property type="match status" value="1"/>
</dbReference>
<evidence type="ECO:0000313" key="2">
    <source>
        <dbReference type="EMBL" id="VFU49313.1"/>
    </source>
</evidence>
<proteinExistence type="predicted"/>
<feature type="domain" description="Reverse transcriptase zinc-binding" evidence="1">
    <location>
        <begin position="244"/>
        <end position="330"/>
    </location>
</feature>
<dbReference type="AlphaFoldDB" id="A0A6N2M5R3"/>
<sequence length="364" mass="42651">MQKRLAGWKASNLSLAGRITLCKAVLATIPLYPMQAAAIPKQTCKEIEKLCRRFIWGQKEGKDKIHLVNWKTLCKSKEEGGMGLRNMEKMNKAFIMKLAWGLMNDTSLWVKFLKDKYMSSNRRDRKPVANARDSVLWKAICKEWDVVHQNASWNLGDGKKVLFWKDRWLESSGPLINHVHPRTQVETINYTVADMVDNGGNWKWDIFAHLLPVQVLMGIVGFIPPRWDENEDLMVWDQASNGRFTVRTAYMVREEGETMNGDPIWKIIKKWKGMERIKVFLWTVAHNAVMTNDVRWQRRITDNRCCSHCVNEVESVIHVLRDCPKARKIWEVFVKIEEREEFFQPKLVRMVDFKLIVQEEVYAV</sequence>
<organism evidence="2">
    <name type="scientific">Salix viminalis</name>
    <name type="common">Common osier</name>
    <name type="synonym">Basket willow</name>
    <dbReference type="NCBI Taxonomy" id="40686"/>
    <lineage>
        <taxon>Eukaryota</taxon>
        <taxon>Viridiplantae</taxon>
        <taxon>Streptophyta</taxon>
        <taxon>Embryophyta</taxon>
        <taxon>Tracheophyta</taxon>
        <taxon>Spermatophyta</taxon>
        <taxon>Magnoliopsida</taxon>
        <taxon>eudicotyledons</taxon>
        <taxon>Gunneridae</taxon>
        <taxon>Pentapetalae</taxon>
        <taxon>rosids</taxon>
        <taxon>fabids</taxon>
        <taxon>Malpighiales</taxon>
        <taxon>Salicaceae</taxon>
        <taxon>Saliceae</taxon>
        <taxon>Salix</taxon>
    </lineage>
</organism>
<dbReference type="Pfam" id="PF13966">
    <property type="entry name" value="zf-RVT"/>
    <property type="match status" value="1"/>
</dbReference>
<accession>A0A6N2M5R3</accession>